<sequence length="240" mass="27907">MQKLTFTKKAILISFWDETSEKWIERNMADASLPITWYLPYEVHIEKSVTLRDIINQLIPYSEQLNFVFLAYLNGVQVEDLFAELLSRPAETHDLKIDAMCLLWMGQVKPVPEIDDLKLYTFPALLALEIIDEEDDGSEDELHSIYDITIDQLLDTSIVIDDFLEYYDDDKHSDALFSGITDWQFFDFIRTILSELVLYSFTTDIIKKSDLETSPIGPAELFDHLDKLDKFFKDEPNDLG</sequence>
<evidence type="ECO:0000313" key="1">
    <source>
        <dbReference type="EMBL" id="CAB4219133.1"/>
    </source>
</evidence>
<proteinExistence type="predicted"/>
<organism evidence="1">
    <name type="scientific">uncultured Caudovirales phage</name>
    <dbReference type="NCBI Taxonomy" id="2100421"/>
    <lineage>
        <taxon>Viruses</taxon>
        <taxon>Duplodnaviria</taxon>
        <taxon>Heunggongvirae</taxon>
        <taxon>Uroviricota</taxon>
        <taxon>Caudoviricetes</taxon>
        <taxon>Peduoviridae</taxon>
        <taxon>Maltschvirus</taxon>
        <taxon>Maltschvirus maltsch</taxon>
    </lineage>
</organism>
<gene>
    <name evidence="1" type="ORF">UFOVP1604_216</name>
</gene>
<accession>A0A6J5SUI5</accession>
<protein>
    <submittedName>
        <fullName evidence="1">Uncharacterized protein</fullName>
    </submittedName>
</protein>
<name>A0A6J5SUI5_9CAUD</name>
<reference evidence="1" key="1">
    <citation type="submission" date="2020-05" db="EMBL/GenBank/DDBJ databases">
        <authorList>
            <person name="Chiriac C."/>
            <person name="Salcher M."/>
            <person name="Ghai R."/>
            <person name="Kavagutti S V."/>
        </authorList>
    </citation>
    <scope>NUCLEOTIDE SEQUENCE</scope>
</reference>
<dbReference type="EMBL" id="LR797474">
    <property type="protein sequence ID" value="CAB4219133.1"/>
    <property type="molecule type" value="Genomic_DNA"/>
</dbReference>